<keyword evidence="3" id="KW-0336">GPI-anchor</keyword>
<dbReference type="Pfam" id="PF20238">
    <property type="entry name" value="BIM1-like_dom"/>
    <property type="match status" value="1"/>
</dbReference>
<keyword evidence="4 8" id="KW-0732">Signal</keyword>
<evidence type="ECO:0000256" key="3">
    <source>
        <dbReference type="ARBA" id="ARBA00022622"/>
    </source>
</evidence>
<evidence type="ECO:0000256" key="8">
    <source>
        <dbReference type="SAM" id="SignalP"/>
    </source>
</evidence>
<evidence type="ECO:0000313" key="11">
    <source>
        <dbReference type="Proteomes" id="UP001302676"/>
    </source>
</evidence>
<feature type="domain" description="Copper acquisition factor BIM1-like" evidence="9">
    <location>
        <begin position="16"/>
        <end position="175"/>
    </location>
</feature>
<name>A0AAN6V346_9PEZI</name>
<dbReference type="GO" id="GO:0098552">
    <property type="term" value="C:side of membrane"/>
    <property type="evidence" value="ECO:0007669"/>
    <property type="project" value="UniProtKB-KW"/>
</dbReference>
<organism evidence="10 11">
    <name type="scientific">Dichotomopilus funicola</name>
    <dbReference type="NCBI Taxonomy" id="1934379"/>
    <lineage>
        <taxon>Eukaryota</taxon>
        <taxon>Fungi</taxon>
        <taxon>Dikarya</taxon>
        <taxon>Ascomycota</taxon>
        <taxon>Pezizomycotina</taxon>
        <taxon>Sordariomycetes</taxon>
        <taxon>Sordariomycetidae</taxon>
        <taxon>Sordariales</taxon>
        <taxon>Chaetomiaceae</taxon>
        <taxon>Dichotomopilus</taxon>
    </lineage>
</organism>
<proteinExistence type="predicted"/>
<evidence type="ECO:0000256" key="4">
    <source>
        <dbReference type="ARBA" id="ARBA00022729"/>
    </source>
</evidence>
<reference evidence="10" key="2">
    <citation type="submission" date="2023-05" db="EMBL/GenBank/DDBJ databases">
        <authorList>
            <consortium name="Lawrence Berkeley National Laboratory"/>
            <person name="Steindorff A."/>
            <person name="Hensen N."/>
            <person name="Bonometti L."/>
            <person name="Westerberg I."/>
            <person name="Brannstrom I.O."/>
            <person name="Guillou S."/>
            <person name="Cros-Aarteil S."/>
            <person name="Calhoun S."/>
            <person name="Haridas S."/>
            <person name="Kuo A."/>
            <person name="Mondo S."/>
            <person name="Pangilinan J."/>
            <person name="Riley R."/>
            <person name="Labutti K."/>
            <person name="Andreopoulos B."/>
            <person name="Lipzen A."/>
            <person name="Chen C."/>
            <person name="Yanf M."/>
            <person name="Daum C."/>
            <person name="Ng V."/>
            <person name="Clum A."/>
            <person name="Ohm R."/>
            <person name="Martin F."/>
            <person name="Silar P."/>
            <person name="Natvig D."/>
            <person name="Lalanne C."/>
            <person name="Gautier V."/>
            <person name="Ament-Velasquez S.L."/>
            <person name="Kruys A."/>
            <person name="Hutchinson M.I."/>
            <person name="Powell A.J."/>
            <person name="Barry K."/>
            <person name="Miller A.N."/>
            <person name="Grigoriev I.V."/>
            <person name="Debuchy R."/>
            <person name="Gladieux P."/>
            <person name="Thoren M.H."/>
            <person name="Johannesson H."/>
        </authorList>
    </citation>
    <scope>NUCLEOTIDE SEQUENCE</scope>
    <source>
        <strain evidence="10">CBS 141.50</strain>
    </source>
</reference>
<evidence type="ECO:0000256" key="2">
    <source>
        <dbReference type="ARBA" id="ARBA00022475"/>
    </source>
</evidence>
<dbReference type="RefSeq" id="XP_062637309.1">
    <property type="nucleotide sequence ID" value="XM_062783722.1"/>
</dbReference>
<keyword evidence="11" id="KW-1185">Reference proteome</keyword>
<feature type="chain" id="PRO_5042877969" description="Copper acquisition factor BIM1-like domain-containing protein" evidence="8">
    <location>
        <begin position="18"/>
        <end position="227"/>
    </location>
</feature>
<dbReference type="PANTHER" id="PTHR34992">
    <property type="entry name" value="HYPHAL ANASTAMOSIS-7 PROTEIN"/>
    <property type="match status" value="1"/>
</dbReference>
<evidence type="ECO:0000259" key="9">
    <source>
        <dbReference type="Pfam" id="PF20238"/>
    </source>
</evidence>
<reference evidence="10" key="1">
    <citation type="journal article" date="2023" name="Mol. Phylogenet. Evol.">
        <title>Genome-scale phylogeny and comparative genomics of the fungal order Sordariales.</title>
        <authorList>
            <person name="Hensen N."/>
            <person name="Bonometti L."/>
            <person name="Westerberg I."/>
            <person name="Brannstrom I.O."/>
            <person name="Guillou S."/>
            <person name="Cros-Aarteil S."/>
            <person name="Calhoun S."/>
            <person name="Haridas S."/>
            <person name="Kuo A."/>
            <person name="Mondo S."/>
            <person name="Pangilinan J."/>
            <person name="Riley R."/>
            <person name="LaButti K."/>
            <person name="Andreopoulos B."/>
            <person name="Lipzen A."/>
            <person name="Chen C."/>
            <person name="Yan M."/>
            <person name="Daum C."/>
            <person name="Ng V."/>
            <person name="Clum A."/>
            <person name="Steindorff A."/>
            <person name="Ohm R.A."/>
            <person name="Martin F."/>
            <person name="Silar P."/>
            <person name="Natvig D.O."/>
            <person name="Lalanne C."/>
            <person name="Gautier V."/>
            <person name="Ament-Velasquez S.L."/>
            <person name="Kruys A."/>
            <person name="Hutchinson M.I."/>
            <person name="Powell A.J."/>
            <person name="Barry K."/>
            <person name="Miller A.N."/>
            <person name="Grigoriev I.V."/>
            <person name="Debuchy R."/>
            <person name="Gladieux P."/>
            <person name="Hiltunen Thoren M."/>
            <person name="Johannesson H."/>
        </authorList>
    </citation>
    <scope>NUCLEOTIDE SEQUENCE</scope>
    <source>
        <strain evidence="10">CBS 141.50</strain>
    </source>
</reference>
<keyword evidence="2" id="KW-1003">Cell membrane</keyword>
<dbReference type="EMBL" id="MU853581">
    <property type="protein sequence ID" value="KAK4143938.1"/>
    <property type="molecule type" value="Genomic_DNA"/>
</dbReference>
<dbReference type="PANTHER" id="PTHR34992:SF2">
    <property type="entry name" value="COPPER ACQUISITION FACTOR BIM1-LIKE DOMAIN-CONTAINING PROTEIN"/>
    <property type="match status" value="1"/>
</dbReference>
<keyword evidence="5" id="KW-0472">Membrane</keyword>
<dbReference type="InterPro" id="IPR046936">
    <property type="entry name" value="BIM1-like"/>
</dbReference>
<evidence type="ECO:0000256" key="1">
    <source>
        <dbReference type="ARBA" id="ARBA00004609"/>
    </source>
</evidence>
<accession>A0AAN6V346</accession>
<sequence length="227" mass="23773">MAPQTLLLLAAASLAHAHFGIEYPPMRANTLSSENEEIYSQWINPCLLTLFPLLQGAGVPTNITNRPITPWPLTGGSIKLDLHHPWTYVFINLGLGPDVGNFNYTLTEPFWNVTGKGTLCIPHLEVPADLPVTDGSKGSLQVVTLGADGNALYNCADIEFKKDAKVLGGDQCKTDEGLSVANVTAAGSGDATNGDDKGSAASGRTVDVVALTSVAALVSVFVLGLSV</sequence>
<dbReference type="CDD" id="cd21176">
    <property type="entry name" value="LPMO_auxiliary-like"/>
    <property type="match status" value="1"/>
</dbReference>
<feature type="signal peptide" evidence="8">
    <location>
        <begin position="1"/>
        <end position="17"/>
    </location>
</feature>
<evidence type="ECO:0000256" key="5">
    <source>
        <dbReference type="ARBA" id="ARBA00023136"/>
    </source>
</evidence>
<gene>
    <name evidence="10" type="ORF">C8A04DRAFT_36983</name>
</gene>
<keyword evidence="6" id="KW-0325">Glycoprotein</keyword>
<dbReference type="AlphaFoldDB" id="A0AAN6V346"/>
<evidence type="ECO:0000256" key="6">
    <source>
        <dbReference type="ARBA" id="ARBA00023180"/>
    </source>
</evidence>
<dbReference type="Proteomes" id="UP001302676">
    <property type="component" value="Unassembled WGS sequence"/>
</dbReference>
<dbReference type="InterPro" id="IPR046530">
    <property type="entry name" value="BIM1-like_dom"/>
</dbReference>
<protein>
    <recommendedName>
        <fullName evidence="9">Copper acquisition factor BIM1-like domain-containing protein</fullName>
    </recommendedName>
</protein>
<comment type="subcellular location">
    <subcellularLocation>
        <location evidence="1">Cell membrane</location>
        <topology evidence="1">Lipid-anchor</topology>
        <topology evidence="1">GPI-anchor</topology>
    </subcellularLocation>
</comment>
<comment type="caution">
    <text evidence="10">The sequence shown here is derived from an EMBL/GenBank/DDBJ whole genome shotgun (WGS) entry which is preliminary data.</text>
</comment>
<keyword evidence="7" id="KW-0449">Lipoprotein</keyword>
<evidence type="ECO:0000313" key="10">
    <source>
        <dbReference type="EMBL" id="KAK4143938.1"/>
    </source>
</evidence>
<evidence type="ECO:0000256" key="7">
    <source>
        <dbReference type="ARBA" id="ARBA00023288"/>
    </source>
</evidence>
<dbReference type="GeneID" id="87820335"/>
<dbReference type="GO" id="GO:0005886">
    <property type="term" value="C:plasma membrane"/>
    <property type="evidence" value="ECO:0007669"/>
    <property type="project" value="UniProtKB-SubCell"/>
</dbReference>